<accession>A0A1Y2BAI0</accession>
<evidence type="ECO:0000313" key="3">
    <source>
        <dbReference type="Proteomes" id="UP000193986"/>
    </source>
</evidence>
<dbReference type="InterPro" id="IPR011059">
    <property type="entry name" value="Metal-dep_hydrolase_composite"/>
</dbReference>
<name>A0A1Y2BAI0_9TREE</name>
<organism evidence="2 3">
    <name type="scientific">Naematelia encephala</name>
    <dbReference type="NCBI Taxonomy" id="71784"/>
    <lineage>
        <taxon>Eukaryota</taxon>
        <taxon>Fungi</taxon>
        <taxon>Dikarya</taxon>
        <taxon>Basidiomycota</taxon>
        <taxon>Agaricomycotina</taxon>
        <taxon>Tremellomycetes</taxon>
        <taxon>Tremellales</taxon>
        <taxon>Naemateliaceae</taxon>
        <taxon>Naematelia</taxon>
    </lineage>
</organism>
<dbReference type="InterPro" id="IPR006680">
    <property type="entry name" value="Amidohydro-rel"/>
</dbReference>
<dbReference type="SUPFAM" id="SSF51556">
    <property type="entry name" value="Metallo-dependent hydrolases"/>
    <property type="match status" value="1"/>
</dbReference>
<evidence type="ECO:0000259" key="1">
    <source>
        <dbReference type="Pfam" id="PF01979"/>
    </source>
</evidence>
<reference evidence="2 3" key="1">
    <citation type="submission" date="2016-07" db="EMBL/GenBank/DDBJ databases">
        <title>Pervasive Adenine N6-methylation of Active Genes in Fungi.</title>
        <authorList>
            <consortium name="DOE Joint Genome Institute"/>
            <person name="Mondo S.J."/>
            <person name="Dannebaum R.O."/>
            <person name="Kuo R.C."/>
            <person name="Labutti K."/>
            <person name="Haridas S."/>
            <person name="Kuo A."/>
            <person name="Salamov A."/>
            <person name="Ahrendt S.R."/>
            <person name="Lipzen A."/>
            <person name="Sullivan W."/>
            <person name="Andreopoulos W.B."/>
            <person name="Clum A."/>
            <person name="Lindquist E."/>
            <person name="Daum C."/>
            <person name="Ramamoorthy G.K."/>
            <person name="Gryganskyi A."/>
            <person name="Culley D."/>
            <person name="Magnuson J.K."/>
            <person name="James T.Y."/>
            <person name="O'Malley M.A."/>
            <person name="Stajich J.E."/>
            <person name="Spatafora J.W."/>
            <person name="Visel A."/>
            <person name="Grigoriev I.V."/>
        </authorList>
    </citation>
    <scope>NUCLEOTIDE SEQUENCE [LARGE SCALE GENOMIC DNA]</scope>
    <source>
        <strain evidence="2 3">68-887.2</strain>
    </source>
</reference>
<proteinExistence type="predicted"/>
<dbReference type="CDD" id="cd01299">
    <property type="entry name" value="Met_dep_hydrolase_A"/>
    <property type="match status" value="1"/>
</dbReference>
<dbReference type="OrthoDB" id="194468at2759"/>
<dbReference type="PANTHER" id="PTHR43135">
    <property type="entry name" value="ALPHA-D-RIBOSE 1-METHYLPHOSPHONATE 5-TRIPHOSPHATE DIPHOSPHATASE"/>
    <property type="match status" value="1"/>
</dbReference>
<dbReference type="Proteomes" id="UP000193986">
    <property type="component" value="Unassembled WGS sequence"/>
</dbReference>
<dbReference type="SUPFAM" id="SSF51338">
    <property type="entry name" value="Composite domain of metallo-dependent hydrolases"/>
    <property type="match status" value="1"/>
</dbReference>
<comment type="caution">
    <text evidence="2">The sequence shown here is derived from an EMBL/GenBank/DDBJ whole genome shotgun (WGS) entry which is preliminary data.</text>
</comment>
<dbReference type="InParanoid" id="A0A1Y2BAI0"/>
<dbReference type="Gene3D" id="2.30.40.10">
    <property type="entry name" value="Urease, subunit C, domain 1"/>
    <property type="match status" value="1"/>
</dbReference>
<dbReference type="InterPro" id="IPR057744">
    <property type="entry name" value="OTAase-like"/>
</dbReference>
<feature type="domain" description="Amidohydrolase-related" evidence="1">
    <location>
        <begin position="97"/>
        <end position="445"/>
    </location>
</feature>
<sequence length="467" mass="50132">MTVSKSSSNGDARRQWQAPDVYTALAPPRGNIHAAPWTPPPPKPLVFTNAKLVDVAANKIIDNVTVVVENGHFTTITTEALDVFPANARIIDLNGLYLCPGLVDCHIHVNLTDGSLALGYVHPYLRGTYTLKAMLARGFTTVRDVGGGTFAQAQAVEQWLTPGPRLFQGGAILSQTGGHGDFRKREEPSDSACCDANNLGLTVLVDGVAKATEEARNLMRQGAQHIKICSSGGISSPTNKVESTQFTAEEIRAITGVCKDMGGTLVTSHAYTVAAIRRAIDNGVRGIEHGNFLDRDTAKLMAETGTFYTPTLIAYSGKQRPPWNAAIPDYMQKKGLLVGEAGRTAIKIAEEEGVCICFGSDCSWGMGYLQSEEFTIRHSLLPSHRVVAQATINGAKQINDPKVGTIASGNYGDCLVLVANPLEDCRVLDHANKGIWGVIKEGRVVVAKEEFAEKLEGGVDIHLDIDL</sequence>
<dbReference type="Pfam" id="PF01979">
    <property type="entry name" value="Amidohydro_1"/>
    <property type="match status" value="1"/>
</dbReference>
<evidence type="ECO:0000313" key="2">
    <source>
        <dbReference type="EMBL" id="ORY31764.1"/>
    </source>
</evidence>
<dbReference type="Gene3D" id="3.20.20.140">
    <property type="entry name" value="Metal-dependent hydrolases"/>
    <property type="match status" value="1"/>
</dbReference>
<dbReference type="EMBL" id="MCFC01000013">
    <property type="protein sequence ID" value="ORY31764.1"/>
    <property type="molecule type" value="Genomic_DNA"/>
</dbReference>
<dbReference type="InterPro" id="IPR032466">
    <property type="entry name" value="Metal_Hydrolase"/>
</dbReference>
<dbReference type="GO" id="GO:0016810">
    <property type="term" value="F:hydrolase activity, acting on carbon-nitrogen (but not peptide) bonds"/>
    <property type="evidence" value="ECO:0007669"/>
    <property type="project" value="InterPro"/>
</dbReference>
<dbReference type="STRING" id="71784.A0A1Y2BAI0"/>
<keyword evidence="3" id="KW-1185">Reference proteome</keyword>
<dbReference type="AlphaFoldDB" id="A0A1Y2BAI0"/>
<gene>
    <name evidence="2" type="ORF">BCR39DRAFT_587286</name>
</gene>
<protein>
    <recommendedName>
        <fullName evidence="1">Amidohydrolase-related domain-containing protein</fullName>
    </recommendedName>
</protein>
<dbReference type="PANTHER" id="PTHR43135:SF3">
    <property type="entry name" value="ALPHA-D-RIBOSE 1-METHYLPHOSPHONATE 5-TRIPHOSPHATE DIPHOSPHATASE"/>
    <property type="match status" value="1"/>
</dbReference>
<dbReference type="InterPro" id="IPR051781">
    <property type="entry name" value="Metallo-dep_Hydrolase"/>
</dbReference>